<reference evidence="2 3" key="1">
    <citation type="submission" date="2021-02" db="EMBL/GenBank/DDBJ databases">
        <title>De Novo genome assembly of isolated myxobacteria.</title>
        <authorList>
            <person name="Stevens D.C."/>
        </authorList>
    </citation>
    <scope>NUCLEOTIDE SEQUENCE [LARGE SCALE GENOMIC DNA]</scope>
    <source>
        <strain evidence="3">SCPEA02</strain>
    </source>
</reference>
<dbReference type="EMBL" id="CP071090">
    <property type="protein sequence ID" value="QSQ18808.1"/>
    <property type="molecule type" value="Genomic_DNA"/>
</dbReference>
<proteinExistence type="predicted"/>
<sequence length="272" mass="29149">MWLDSRSSDRDSGSGSDRRTDDRGTETARAPAAEPVPEPAAVSASPFVDTSHAGALGVGCETLFRSTEQALQWAWRLLQLTKGGPEVGPLVNAARTCALDFLDRVPPHVRRSVAELLGYSNLWQAVCTRLGRPVARSTEELQRELGEDLQLLLRGAQARLGTAAALEQGLLVHVGRLREARASGPGAPLELRAVLDAFTHAVSEVMAAASAYRRAWEATESELSESAGWLGAGDPGFCAWLVEHLAGTVFAWRQTHAAVRLLRELGALSGQP</sequence>
<feature type="region of interest" description="Disordered" evidence="1">
    <location>
        <begin position="1"/>
        <end position="44"/>
    </location>
</feature>
<name>A0ABX7NK60_9BACT</name>
<accession>A0ABX7NK60</accession>
<evidence type="ECO:0000313" key="3">
    <source>
        <dbReference type="Proteomes" id="UP000662747"/>
    </source>
</evidence>
<evidence type="ECO:0000313" key="2">
    <source>
        <dbReference type="EMBL" id="QSQ18808.1"/>
    </source>
</evidence>
<gene>
    <name evidence="2" type="ORF">JY651_25975</name>
</gene>
<organism evidence="2 3">
    <name type="scientific">Pyxidicoccus parkwayensis</name>
    <dbReference type="NCBI Taxonomy" id="2813578"/>
    <lineage>
        <taxon>Bacteria</taxon>
        <taxon>Pseudomonadati</taxon>
        <taxon>Myxococcota</taxon>
        <taxon>Myxococcia</taxon>
        <taxon>Myxococcales</taxon>
        <taxon>Cystobacterineae</taxon>
        <taxon>Myxococcaceae</taxon>
        <taxon>Pyxidicoccus</taxon>
    </lineage>
</organism>
<feature type="compositionally biased region" description="Basic and acidic residues" evidence="1">
    <location>
        <begin position="1"/>
        <end position="26"/>
    </location>
</feature>
<dbReference type="Proteomes" id="UP000662747">
    <property type="component" value="Chromosome"/>
</dbReference>
<keyword evidence="3" id="KW-1185">Reference proteome</keyword>
<evidence type="ECO:0000256" key="1">
    <source>
        <dbReference type="SAM" id="MobiDB-lite"/>
    </source>
</evidence>
<feature type="compositionally biased region" description="Low complexity" evidence="1">
    <location>
        <begin position="30"/>
        <end position="44"/>
    </location>
</feature>
<protein>
    <submittedName>
        <fullName evidence="2">Uncharacterized protein</fullName>
    </submittedName>
</protein>